<feature type="transmembrane region" description="Helical" evidence="6">
    <location>
        <begin position="128"/>
        <end position="146"/>
    </location>
</feature>
<feature type="transmembrane region" description="Helical" evidence="6">
    <location>
        <begin position="101"/>
        <end position="121"/>
    </location>
</feature>
<proteinExistence type="predicted"/>
<keyword evidence="3" id="KW-0201">Cytochrome c-type biogenesis</keyword>
<organism evidence="8 9">
    <name type="scientific">Thermocrinis minervae</name>
    <dbReference type="NCBI Taxonomy" id="381751"/>
    <lineage>
        <taxon>Bacteria</taxon>
        <taxon>Pseudomonadati</taxon>
        <taxon>Aquificota</taxon>
        <taxon>Aquificia</taxon>
        <taxon>Aquificales</taxon>
        <taxon>Aquificaceae</taxon>
        <taxon>Thermocrinis</taxon>
    </lineage>
</organism>
<dbReference type="GO" id="GO:0005886">
    <property type="term" value="C:plasma membrane"/>
    <property type="evidence" value="ECO:0007669"/>
    <property type="project" value="TreeGrafter"/>
</dbReference>
<feature type="transmembrane region" description="Helical" evidence="6">
    <location>
        <begin position="247"/>
        <end position="264"/>
    </location>
</feature>
<dbReference type="PANTHER" id="PTHR30071:SF1">
    <property type="entry name" value="CYTOCHROME B_B6 PROTEIN-RELATED"/>
    <property type="match status" value="1"/>
</dbReference>
<dbReference type="Proteomes" id="UP000189810">
    <property type="component" value="Chromosome I"/>
</dbReference>
<feature type="transmembrane region" description="Helical" evidence="6">
    <location>
        <begin position="12"/>
        <end position="32"/>
    </location>
</feature>
<gene>
    <name evidence="8" type="ORF">SAMN05444391_0926</name>
</gene>
<evidence type="ECO:0000256" key="4">
    <source>
        <dbReference type="ARBA" id="ARBA00022989"/>
    </source>
</evidence>
<feature type="transmembrane region" description="Helical" evidence="6">
    <location>
        <begin position="38"/>
        <end position="59"/>
    </location>
</feature>
<protein>
    <submittedName>
        <fullName evidence="8">Cytochrome c-type biogenesis protein CcsB</fullName>
    </submittedName>
</protein>
<feature type="domain" description="Cytochrome c assembly protein" evidence="7">
    <location>
        <begin position="101"/>
        <end position="301"/>
    </location>
</feature>
<evidence type="ECO:0000256" key="1">
    <source>
        <dbReference type="ARBA" id="ARBA00004141"/>
    </source>
</evidence>
<evidence type="ECO:0000259" key="7">
    <source>
        <dbReference type="Pfam" id="PF01578"/>
    </source>
</evidence>
<evidence type="ECO:0000313" key="9">
    <source>
        <dbReference type="Proteomes" id="UP000189810"/>
    </source>
</evidence>
<feature type="transmembrane region" description="Helical" evidence="6">
    <location>
        <begin position="166"/>
        <end position="192"/>
    </location>
</feature>
<dbReference type="STRING" id="381751.SAMN05444391_0926"/>
<feature type="transmembrane region" description="Helical" evidence="6">
    <location>
        <begin position="276"/>
        <end position="297"/>
    </location>
</feature>
<dbReference type="RefSeq" id="WP_079654055.1">
    <property type="nucleotide sequence ID" value="NZ_LT670846.1"/>
</dbReference>
<evidence type="ECO:0000256" key="2">
    <source>
        <dbReference type="ARBA" id="ARBA00022692"/>
    </source>
</evidence>
<dbReference type="InterPro" id="IPR002541">
    <property type="entry name" value="Cyt_c_assembly"/>
</dbReference>
<keyword evidence="9" id="KW-1185">Reference proteome</keyword>
<accession>A0A1M6S8F5</accession>
<dbReference type="OrthoDB" id="9814290at2"/>
<dbReference type="Pfam" id="PF01578">
    <property type="entry name" value="Cytochrom_C_asm"/>
    <property type="match status" value="1"/>
</dbReference>
<evidence type="ECO:0000256" key="5">
    <source>
        <dbReference type="ARBA" id="ARBA00023136"/>
    </source>
</evidence>
<keyword evidence="4 6" id="KW-1133">Transmembrane helix</keyword>
<dbReference type="EMBL" id="LT670846">
    <property type="protein sequence ID" value="SHK41094.1"/>
    <property type="molecule type" value="Genomic_DNA"/>
</dbReference>
<evidence type="ECO:0000313" key="8">
    <source>
        <dbReference type="EMBL" id="SHK41094.1"/>
    </source>
</evidence>
<dbReference type="InterPro" id="IPR017562">
    <property type="entry name" value="Cyt_c_biogenesis_CcsA"/>
</dbReference>
<dbReference type="AlphaFoldDB" id="A0A1M6S8F5"/>
<comment type="subcellular location">
    <subcellularLocation>
        <location evidence="1">Membrane</location>
        <topology evidence="1">Multi-pass membrane protein</topology>
    </subcellularLocation>
</comment>
<evidence type="ECO:0000256" key="6">
    <source>
        <dbReference type="SAM" id="Phobius"/>
    </source>
</evidence>
<reference evidence="8 9" key="1">
    <citation type="submission" date="2016-11" db="EMBL/GenBank/DDBJ databases">
        <authorList>
            <person name="Jaros S."/>
            <person name="Januszkiewicz K."/>
            <person name="Wedrychowicz H."/>
        </authorList>
    </citation>
    <scope>NUCLEOTIDE SEQUENCE [LARGE SCALE GENOMIC DNA]</scope>
    <source>
        <strain evidence="8 9">DSM 19557</strain>
    </source>
</reference>
<keyword evidence="2 6" id="KW-0812">Transmembrane</keyword>
<evidence type="ECO:0000256" key="3">
    <source>
        <dbReference type="ARBA" id="ARBA00022748"/>
    </source>
</evidence>
<keyword evidence="5 6" id="KW-0472">Membrane</keyword>
<feature type="transmembrane region" description="Helical" evidence="6">
    <location>
        <begin position="213"/>
        <end position="235"/>
    </location>
</feature>
<feature type="transmembrane region" description="Helical" evidence="6">
    <location>
        <begin position="71"/>
        <end position="89"/>
    </location>
</feature>
<dbReference type="NCBIfam" id="TIGR03144">
    <property type="entry name" value="cytochr_II_ccsB"/>
    <property type="match status" value="1"/>
</dbReference>
<dbReference type="GO" id="GO:0020037">
    <property type="term" value="F:heme binding"/>
    <property type="evidence" value="ECO:0007669"/>
    <property type="project" value="InterPro"/>
</dbReference>
<dbReference type="InterPro" id="IPR045062">
    <property type="entry name" value="Cyt_c_biogenesis_CcsA/CcmC"/>
</dbReference>
<dbReference type="GO" id="GO:0017004">
    <property type="term" value="P:cytochrome complex assembly"/>
    <property type="evidence" value="ECO:0007669"/>
    <property type="project" value="UniProtKB-KW"/>
</dbReference>
<sequence length="306" mass="35514">MREIEYKGTKSVEYSKFLYFLPFLLALPLSWVPIDNLLWYRLALYGYGLSSILYLLNLFLRSKALGRWATLSLYLSLLLNLIAMGRRTYQTYQMGAFHPPWSNLFEALTFWAFMVGVLYLILELKYHVRLLGALVVPVSFLLSLFADVYAVKEITPLIPALRSYWLYFHVVTAFLGYAGFTVAFGGALLYLVKEKFPNLSFLPSKDLLEEISYKAVVLVFPVWTLSIILGSLWAYEAWGGYWSWDPKEVWSLIVWLFFGAYLHARQMLGWKGKRTSWMLVFGYITVLICFFAINLFFPGLHSYAKD</sequence>
<name>A0A1M6S8F5_9AQUI</name>
<dbReference type="PANTHER" id="PTHR30071">
    <property type="entry name" value="HEME EXPORTER PROTEIN C"/>
    <property type="match status" value="1"/>
</dbReference>